<evidence type="ECO:0000313" key="3">
    <source>
        <dbReference type="EMBL" id="MBA2112950.1"/>
    </source>
</evidence>
<dbReference type="PANTHER" id="PTHR43384">
    <property type="entry name" value="SEPTUM SITE-DETERMINING PROTEIN MIND HOMOLOG, CHLOROPLASTIC-RELATED"/>
    <property type="match status" value="1"/>
</dbReference>
<dbReference type="GO" id="GO:0016887">
    <property type="term" value="F:ATP hydrolysis activity"/>
    <property type="evidence" value="ECO:0007669"/>
    <property type="project" value="TreeGrafter"/>
</dbReference>
<gene>
    <name evidence="3" type="ORF">HOV93_00960</name>
</gene>
<dbReference type="GO" id="GO:0005829">
    <property type="term" value="C:cytosol"/>
    <property type="evidence" value="ECO:0007669"/>
    <property type="project" value="TreeGrafter"/>
</dbReference>
<reference evidence="3 4" key="1">
    <citation type="submission" date="2020-05" db="EMBL/GenBank/DDBJ databases">
        <title>Bremerella alba sp. nov., a novel planctomycete isolated from the surface of the macroalga Fucus spiralis.</title>
        <authorList>
            <person name="Godinho O."/>
            <person name="Botelho R."/>
            <person name="Albuquerque L."/>
            <person name="Wiegand S."/>
            <person name="Da Costa M.S."/>
            <person name="Lobo-Da-Cunha A."/>
            <person name="Jogler C."/>
            <person name="Lage O.M."/>
        </authorList>
    </citation>
    <scope>NUCLEOTIDE SEQUENCE [LARGE SCALE GENOMIC DNA]</scope>
    <source>
        <strain evidence="3 4">FF15</strain>
    </source>
</reference>
<dbReference type="SUPFAM" id="SSF52540">
    <property type="entry name" value="P-loop containing nucleoside triphosphate hydrolases"/>
    <property type="match status" value="1"/>
</dbReference>
<dbReference type="PANTHER" id="PTHR43384:SF6">
    <property type="entry name" value="SEPTUM SITE-DETERMINING PROTEIN MIND HOMOLOG, CHLOROPLASTIC"/>
    <property type="match status" value="1"/>
</dbReference>
<dbReference type="Proteomes" id="UP000551616">
    <property type="component" value="Unassembled WGS sequence"/>
</dbReference>
<comment type="caution">
    <text evidence="3">The sequence shown here is derived from an EMBL/GenBank/DDBJ whole genome shotgun (WGS) entry which is preliminary data.</text>
</comment>
<keyword evidence="2" id="KW-0067">ATP-binding</keyword>
<dbReference type="GO" id="GO:0005524">
    <property type="term" value="F:ATP binding"/>
    <property type="evidence" value="ECO:0007669"/>
    <property type="project" value="UniProtKB-KW"/>
</dbReference>
<evidence type="ECO:0000256" key="1">
    <source>
        <dbReference type="ARBA" id="ARBA00022741"/>
    </source>
</evidence>
<dbReference type="Gene3D" id="3.40.50.300">
    <property type="entry name" value="P-loop containing nucleotide triphosphate hydrolases"/>
    <property type="match status" value="1"/>
</dbReference>
<dbReference type="GO" id="GO:0009898">
    <property type="term" value="C:cytoplasmic side of plasma membrane"/>
    <property type="evidence" value="ECO:0007669"/>
    <property type="project" value="TreeGrafter"/>
</dbReference>
<keyword evidence="4" id="KW-1185">Reference proteome</keyword>
<evidence type="ECO:0000256" key="2">
    <source>
        <dbReference type="ARBA" id="ARBA00022840"/>
    </source>
</evidence>
<accession>A0A7V8V109</accession>
<keyword evidence="1" id="KW-0547">Nucleotide-binding</keyword>
<evidence type="ECO:0000313" key="4">
    <source>
        <dbReference type="Proteomes" id="UP000551616"/>
    </source>
</evidence>
<dbReference type="InterPro" id="IPR050625">
    <property type="entry name" value="ParA/MinD_ATPase"/>
</dbReference>
<protein>
    <submittedName>
        <fullName evidence="3">Uncharacterized protein</fullName>
    </submittedName>
</protein>
<sequence length="381" mass="41084">MKAVILGPSAVAETLAPVVQQRGVMVVDRIDNDLTAIRAYFEQNSTQCDLLLLVAGDDLQVTRSVICGLQILISKPILVFGVAGSASDVIQIIRSGAADFIEMSGDFLHDLEDSLKRLFDSEGLTKRSGQVISVVSAVGGSGQTAVATNLSTYLAANKRRGTVLVDLNLTGGDAAEHLGISPRQTISDCPRHVDEIHSVTVSTLLEHHASGLKLIAGPSYLGAHSVLPAESVKALVANLAQLHEFVVLDVEDAFHQEQFAALECSDMVIVVTRLDFPCLLRTKRLIEYFASRDLTNFCVVANNYIKGTSIPEVKFESVMKRRLTSVIPHEPSSVLNGVNMGEPAVLEFPRSKFSQAIAKLTDTIMNTAPTREMDNHVPANA</sequence>
<dbReference type="GO" id="GO:0051782">
    <property type="term" value="P:negative regulation of cell division"/>
    <property type="evidence" value="ECO:0007669"/>
    <property type="project" value="TreeGrafter"/>
</dbReference>
<organism evidence="3 4">
    <name type="scientific">Bremerella alba</name>
    <dbReference type="NCBI Taxonomy" id="980252"/>
    <lineage>
        <taxon>Bacteria</taxon>
        <taxon>Pseudomonadati</taxon>
        <taxon>Planctomycetota</taxon>
        <taxon>Planctomycetia</taxon>
        <taxon>Pirellulales</taxon>
        <taxon>Pirellulaceae</taxon>
        <taxon>Bremerella</taxon>
    </lineage>
</organism>
<name>A0A7V8V109_9BACT</name>
<dbReference type="RefSeq" id="WP_207394482.1">
    <property type="nucleotide sequence ID" value="NZ_JABRWO010000001.1"/>
</dbReference>
<proteinExistence type="predicted"/>
<dbReference type="AlphaFoldDB" id="A0A7V8V109"/>
<dbReference type="InterPro" id="IPR027417">
    <property type="entry name" value="P-loop_NTPase"/>
</dbReference>
<dbReference type="EMBL" id="JABRWO010000001">
    <property type="protein sequence ID" value="MBA2112950.1"/>
    <property type="molecule type" value="Genomic_DNA"/>
</dbReference>